<evidence type="ECO:0000256" key="1">
    <source>
        <dbReference type="SAM" id="MobiDB-lite"/>
    </source>
</evidence>
<feature type="compositionally biased region" description="Acidic residues" evidence="1">
    <location>
        <begin position="65"/>
        <end position="88"/>
    </location>
</feature>
<organism evidence="3 4">
    <name type="scientific">Calycina marina</name>
    <dbReference type="NCBI Taxonomy" id="1763456"/>
    <lineage>
        <taxon>Eukaryota</taxon>
        <taxon>Fungi</taxon>
        <taxon>Dikarya</taxon>
        <taxon>Ascomycota</taxon>
        <taxon>Pezizomycotina</taxon>
        <taxon>Leotiomycetes</taxon>
        <taxon>Helotiales</taxon>
        <taxon>Pezizellaceae</taxon>
        <taxon>Calycina</taxon>
    </lineage>
</organism>
<dbReference type="Pfam" id="PF11702">
    <property type="entry name" value="DUF3295"/>
    <property type="match status" value="1"/>
</dbReference>
<keyword evidence="4" id="KW-1185">Reference proteome</keyword>
<evidence type="ECO:0000259" key="2">
    <source>
        <dbReference type="Pfam" id="PF11702"/>
    </source>
</evidence>
<name>A0A9P8CEB8_9HELO</name>
<reference evidence="3" key="1">
    <citation type="journal article" date="2021" name="IMA Fungus">
        <title>Genomic characterization of three marine fungi, including Emericellopsis atlantica sp. nov. with signatures of a generalist lifestyle and marine biomass degradation.</title>
        <authorList>
            <person name="Hagestad O.C."/>
            <person name="Hou L."/>
            <person name="Andersen J.H."/>
            <person name="Hansen E.H."/>
            <person name="Altermark B."/>
            <person name="Li C."/>
            <person name="Kuhnert E."/>
            <person name="Cox R.J."/>
            <person name="Crous P.W."/>
            <person name="Spatafora J.W."/>
            <person name="Lail K."/>
            <person name="Amirebrahimi M."/>
            <person name="Lipzen A."/>
            <person name="Pangilinan J."/>
            <person name="Andreopoulos W."/>
            <person name="Hayes R.D."/>
            <person name="Ng V."/>
            <person name="Grigoriev I.V."/>
            <person name="Jackson S.A."/>
            <person name="Sutton T.D.S."/>
            <person name="Dobson A.D.W."/>
            <person name="Rama T."/>
        </authorList>
    </citation>
    <scope>NUCLEOTIDE SEQUENCE</scope>
    <source>
        <strain evidence="3">TRa3180A</strain>
    </source>
</reference>
<proteinExistence type="predicted"/>
<dbReference type="AlphaFoldDB" id="A0A9P8CEB8"/>
<feature type="region of interest" description="Disordered" evidence="1">
    <location>
        <begin position="135"/>
        <end position="157"/>
    </location>
</feature>
<feature type="region of interest" description="Disordered" evidence="1">
    <location>
        <begin position="52"/>
        <end position="106"/>
    </location>
</feature>
<feature type="region of interest" description="Disordered" evidence="1">
    <location>
        <begin position="1"/>
        <end position="36"/>
    </location>
</feature>
<evidence type="ECO:0000313" key="4">
    <source>
        <dbReference type="Proteomes" id="UP000887226"/>
    </source>
</evidence>
<feature type="domain" description="DUF3295" evidence="2">
    <location>
        <begin position="54"/>
        <end position="151"/>
    </location>
</feature>
<protein>
    <recommendedName>
        <fullName evidence="2">DUF3295 domain-containing protein</fullName>
    </recommendedName>
</protein>
<comment type="caution">
    <text evidence="3">The sequence shown here is derived from an EMBL/GenBank/DDBJ whole genome shotgun (WGS) entry which is preliminary data.</text>
</comment>
<gene>
    <name evidence="3" type="ORF">BJ878DRAFT_97565</name>
</gene>
<dbReference type="Proteomes" id="UP000887226">
    <property type="component" value="Unassembled WGS sequence"/>
</dbReference>
<sequence>MGCSDHKPINKPIKSIDYGGKTKVNPEPTIEEPAQSQVIAYGTHLIWELLRNQPHQKPVDGTDDKDVDESAISDDWEDSDESESESESESPSFNDKNFFHQVETPPNLNARRSLITTILYQSDGAAFALQSTPALTVSSNGPSLAASPDSDGGLFPG</sequence>
<evidence type="ECO:0000313" key="3">
    <source>
        <dbReference type="EMBL" id="KAG9243914.1"/>
    </source>
</evidence>
<dbReference type="EMBL" id="MU253942">
    <property type="protein sequence ID" value="KAG9243914.1"/>
    <property type="molecule type" value="Genomic_DNA"/>
</dbReference>
<accession>A0A9P8CEB8</accession>
<dbReference type="InterPro" id="IPR021711">
    <property type="entry name" value="DUF3295"/>
</dbReference>